<gene>
    <name evidence="2" type="ORF">NCU09761</name>
</gene>
<dbReference type="InParanoid" id="Q7S019"/>
<dbReference type="AlphaFoldDB" id="Q7S019"/>
<dbReference type="HOGENOM" id="CLU_1960184_0_0_1"/>
<evidence type="ECO:0000313" key="3">
    <source>
        <dbReference type="Proteomes" id="UP000001805"/>
    </source>
</evidence>
<feature type="region of interest" description="Disordered" evidence="1">
    <location>
        <begin position="22"/>
        <end position="48"/>
    </location>
</feature>
<sequence>MYKSRSAHLLALSIPLSTSTLKQPIMDPKKDEAKAEPEPEQPLVPTLTKITDPNNVFYTDENGVKYHVCLPRSGEHLKTAEANFMSYTDDKGVYKEIYLPQGTVQTAWDHLENERWDELAKFEPYTGQGYTEDDFKAFEERLERRRREGREKML</sequence>
<reference evidence="2 3" key="1">
    <citation type="journal article" date="2003" name="Nature">
        <title>The genome sequence of the filamentous fungus Neurospora crassa.</title>
        <authorList>
            <person name="Galagan J.E."/>
            <person name="Calvo S.E."/>
            <person name="Borkovich K.A."/>
            <person name="Selker E.U."/>
            <person name="Read N.D."/>
            <person name="Jaffe D."/>
            <person name="FitzHugh W."/>
            <person name="Ma L.J."/>
            <person name="Smirnov S."/>
            <person name="Purcell S."/>
            <person name="Rehman B."/>
            <person name="Elkins T."/>
            <person name="Engels R."/>
            <person name="Wang S."/>
            <person name="Nielsen C.B."/>
            <person name="Butler J."/>
            <person name="Endrizzi M."/>
            <person name="Qui D."/>
            <person name="Ianakiev P."/>
            <person name="Bell-Pedersen D."/>
            <person name="Nelson M.A."/>
            <person name="Werner-Washburne M."/>
            <person name="Selitrennikoff C.P."/>
            <person name="Kinsey J.A."/>
            <person name="Braun E.L."/>
            <person name="Zelter A."/>
            <person name="Schulte U."/>
            <person name="Kothe G.O."/>
            <person name="Jedd G."/>
            <person name="Mewes W."/>
            <person name="Staben C."/>
            <person name="Marcotte E."/>
            <person name="Greenberg D."/>
            <person name="Roy A."/>
            <person name="Foley K."/>
            <person name="Naylor J."/>
            <person name="Stange-Thomann N."/>
            <person name="Barrett R."/>
            <person name="Gnerre S."/>
            <person name="Kamal M."/>
            <person name="Kamvysselis M."/>
            <person name="Mauceli E."/>
            <person name="Bielke C."/>
            <person name="Rudd S."/>
            <person name="Frishman D."/>
            <person name="Krystofova S."/>
            <person name="Rasmussen C."/>
            <person name="Metzenberg R.L."/>
            <person name="Perkins D.D."/>
            <person name="Kroken S."/>
            <person name="Cogoni C."/>
            <person name="Macino G."/>
            <person name="Catcheside D."/>
            <person name="Li W."/>
            <person name="Pratt R.J."/>
            <person name="Osmani S.A."/>
            <person name="DeSouza C.P."/>
            <person name="Glass L."/>
            <person name="Orbach M.J."/>
            <person name="Berglund J.A."/>
            <person name="Voelker R."/>
            <person name="Yarden O."/>
            <person name="Plamann M."/>
            <person name="Seiler S."/>
            <person name="Dunlap J."/>
            <person name="Radford A."/>
            <person name="Aramayo R."/>
            <person name="Natvig D.O."/>
            <person name="Alex L.A."/>
            <person name="Mannhaupt G."/>
            <person name="Ebbole D.J."/>
            <person name="Freitag M."/>
            <person name="Paulsen I."/>
            <person name="Sachs M.S."/>
            <person name="Lander E.S."/>
            <person name="Nusbaum C."/>
            <person name="Birren B."/>
        </authorList>
    </citation>
    <scope>NUCLEOTIDE SEQUENCE [LARGE SCALE GENOMIC DNA]</scope>
    <source>
        <strain evidence="3">ATCC 24698 / 74-OR23-1A / CBS 708.71 / DSM 1257 / FGSC 987</strain>
    </source>
</reference>
<dbReference type="EMBL" id="CM002237">
    <property type="protein sequence ID" value="EAA28634.2"/>
    <property type="molecule type" value="Genomic_DNA"/>
</dbReference>
<dbReference type="KEGG" id="ncr:NCU09761"/>
<dbReference type="PaxDb" id="5141-EFNCRP00000009577"/>
<keyword evidence="3" id="KW-1185">Reference proteome</keyword>
<accession>Q7S019</accession>
<dbReference type="OrthoDB" id="3919839at2759"/>
<organism evidence="2 3">
    <name type="scientific">Neurospora crassa (strain ATCC 24698 / 74-OR23-1A / CBS 708.71 / DSM 1257 / FGSC 987)</name>
    <dbReference type="NCBI Taxonomy" id="367110"/>
    <lineage>
        <taxon>Eukaryota</taxon>
        <taxon>Fungi</taxon>
        <taxon>Dikarya</taxon>
        <taxon>Ascomycota</taxon>
        <taxon>Pezizomycotina</taxon>
        <taxon>Sordariomycetes</taxon>
        <taxon>Sordariomycetidae</taxon>
        <taxon>Sordariales</taxon>
        <taxon>Sordariaceae</taxon>
        <taxon>Neurospora</taxon>
    </lineage>
</organism>
<evidence type="ECO:0000313" key="2">
    <source>
        <dbReference type="EMBL" id="EAA28634.2"/>
    </source>
</evidence>
<feature type="compositionally biased region" description="Basic and acidic residues" evidence="1">
    <location>
        <begin position="27"/>
        <end position="37"/>
    </location>
</feature>
<name>Q7S019_NEUCR</name>
<dbReference type="Proteomes" id="UP000001805">
    <property type="component" value="Chromosome 6, Linkage Group II"/>
</dbReference>
<dbReference type="GeneID" id="3874017"/>
<proteinExistence type="predicted"/>
<evidence type="ECO:0000256" key="1">
    <source>
        <dbReference type="SAM" id="MobiDB-lite"/>
    </source>
</evidence>
<dbReference type="VEuPathDB" id="FungiDB:NCU09761"/>
<protein>
    <submittedName>
        <fullName evidence="2">Uncharacterized protein</fullName>
    </submittedName>
</protein>
<dbReference type="STRING" id="367110.Q7S019"/>
<dbReference type="RefSeq" id="XP_957870.2">
    <property type="nucleotide sequence ID" value="XM_952777.2"/>
</dbReference>